<dbReference type="FunFam" id="3.40.630.10:FF:000018">
    <property type="entry name" value="Aminoacyl-histidine dipeptidase PepD"/>
    <property type="match status" value="1"/>
</dbReference>
<evidence type="ECO:0000256" key="14">
    <source>
        <dbReference type="ARBA" id="ARBA00075285"/>
    </source>
</evidence>
<protein>
    <recommendedName>
        <fullName evidence="13">Cytosol non-specific dipeptidase</fullName>
        <ecNumber evidence="10">3.4.13.18</ecNumber>
    </recommendedName>
    <alternativeName>
        <fullName evidence="16">Aminoacyl-histidine dipeptidase</fullName>
    </alternativeName>
    <alternativeName>
        <fullName evidence="15">Beta-alanyl-histidine dipeptidase</fullName>
    </alternativeName>
    <alternativeName>
        <fullName evidence="14">Carnosinase</fullName>
    </alternativeName>
    <alternativeName>
        <fullName evidence="11">Peptidase D</fullName>
    </alternativeName>
    <alternativeName>
        <fullName evidence="17">Xaa-His dipeptidase</fullName>
    </alternativeName>
</protein>
<dbReference type="AlphaFoldDB" id="A0A098C268"/>
<dbReference type="PIRSF" id="PIRSF016599">
    <property type="entry name" value="Xaa-His_dipept"/>
    <property type="match status" value="1"/>
</dbReference>
<evidence type="ECO:0000256" key="5">
    <source>
        <dbReference type="ARBA" id="ARBA00022801"/>
    </source>
</evidence>
<dbReference type="HOGENOM" id="CLU_028526_0_0_10"/>
<accession>A0A098C268</accession>
<keyword evidence="3" id="KW-0645">Protease</keyword>
<dbReference type="Proteomes" id="UP000032417">
    <property type="component" value="Chromosome 1"/>
</dbReference>
<evidence type="ECO:0000256" key="10">
    <source>
        <dbReference type="ARBA" id="ARBA00038976"/>
    </source>
</evidence>
<evidence type="ECO:0000256" key="12">
    <source>
        <dbReference type="ARBA" id="ARBA00061423"/>
    </source>
</evidence>
<evidence type="ECO:0000256" key="7">
    <source>
        <dbReference type="ARBA" id="ARBA00023049"/>
    </source>
</evidence>
<reference evidence="19 20" key="1">
    <citation type="submission" date="2014-08" db="EMBL/GenBank/DDBJ databases">
        <authorList>
            <person name="Wibberg D."/>
        </authorList>
    </citation>
    <scope>NUCLEOTIDE SEQUENCE [LARGE SCALE GENOMIC DNA]</scope>
    <source>
        <strain evidence="20">ING2-E5B</strain>
    </source>
</reference>
<sequence length="508" mass="56456">MKVFFHLFLSITNISIKHTMTIKDLEPSSIWGYFYDITQIPRPSKKEDKIRAYLLDFAEKHSLEVKQDKAGNILITKPATPGKEDLPTVILQSHIDMVCEKNSDVEHDFDNDPIETIIDGDWVKANGTTLGADNGIGVAAELAVLASDEIAHGKIEAFFTVDEETGLTGANALEKDFLTGNLLINLDTEEEGEIYIGCAGGKGTKAYFKYKEKDAPKKYFWFKVNVKGLRGGHSGSDIDKGFGNANKILARFLNSISRKKYNMILSEIGGGNLHNAIPREAYALIGVKEKYKEDIRVKLNTFLADVQNELKHTEPNLDIQLESVQIPSKVINRKTTEKLILALNACPHGVIGMSHDIPGLVETSTNLASIKILPDNLIEIGTSQRSSVESQKRYIVNMVSSVFELSGAKVLHNDGYPGWQPNPDSKLLKLAQREYKALFNKDSKVKAIHAGLECGLFLEKYPNLDMISIGPDMTDVHSPDEKMKISSVAKFWDFLVKILENVSSEDVE</sequence>
<dbReference type="STRING" id="1562970.ING2E5B_1772"/>
<dbReference type="GO" id="GO:0070573">
    <property type="term" value="F:metallodipeptidase activity"/>
    <property type="evidence" value="ECO:0007669"/>
    <property type="project" value="TreeGrafter"/>
</dbReference>
<dbReference type="InterPro" id="IPR002933">
    <property type="entry name" value="Peptidase_M20"/>
</dbReference>
<name>A0A098C268_9BACT</name>
<evidence type="ECO:0000256" key="4">
    <source>
        <dbReference type="ARBA" id="ARBA00022723"/>
    </source>
</evidence>
<dbReference type="PANTHER" id="PTHR43501:SF1">
    <property type="entry name" value="CYTOSOL NON-SPECIFIC DIPEPTIDASE"/>
    <property type="match status" value="1"/>
</dbReference>
<keyword evidence="6" id="KW-0862">Zinc</keyword>
<keyword evidence="4" id="KW-0479">Metal-binding</keyword>
<evidence type="ECO:0000256" key="15">
    <source>
        <dbReference type="ARBA" id="ARBA00076004"/>
    </source>
</evidence>
<dbReference type="KEGG" id="pbt:ING2E5B_1772"/>
<comment type="cofactor">
    <cofactor evidence="1">
        <name>Co(2+)</name>
        <dbReference type="ChEBI" id="CHEBI:48828"/>
    </cofactor>
</comment>
<keyword evidence="8" id="KW-0170">Cobalt</keyword>
<dbReference type="EC" id="3.4.13.18" evidence="10"/>
<dbReference type="NCBIfam" id="TIGR01893">
    <property type="entry name" value="aa-his-dipept"/>
    <property type="match status" value="1"/>
</dbReference>
<dbReference type="GO" id="GO:0006508">
    <property type="term" value="P:proteolysis"/>
    <property type="evidence" value="ECO:0007669"/>
    <property type="project" value="UniProtKB-KW"/>
</dbReference>
<dbReference type="GO" id="GO:0046872">
    <property type="term" value="F:metal ion binding"/>
    <property type="evidence" value="ECO:0007669"/>
    <property type="project" value="UniProtKB-KW"/>
</dbReference>
<feature type="domain" description="Peptidase M20 dimerisation" evidence="18">
    <location>
        <begin position="221"/>
        <end position="313"/>
    </location>
</feature>
<evidence type="ECO:0000259" key="18">
    <source>
        <dbReference type="Pfam" id="PF07687"/>
    </source>
</evidence>
<dbReference type="InterPro" id="IPR001160">
    <property type="entry name" value="Peptidase_M20C"/>
</dbReference>
<comment type="similarity">
    <text evidence="12">Belongs to the peptidase M20C family.</text>
</comment>
<evidence type="ECO:0000256" key="16">
    <source>
        <dbReference type="ARBA" id="ARBA00077688"/>
    </source>
</evidence>
<evidence type="ECO:0000256" key="6">
    <source>
        <dbReference type="ARBA" id="ARBA00022833"/>
    </source>
</evidence>
<dbReference type="PANTHER" id="PTHR43501">
    <property type="entry name" value="CYTOSOL NON-SPECIFIC DIPEPTIDASE"/>
    <property type="match status" value="1"/>
</dbReference>
<keyword evidence="20" id="KW-1185">Reference proteome</keyword>
<keyword evidence="7" id="KW-0482">Metalloprotease</keyword>
<dbReference type="PRINTS" id="PR00934">
    <property type="entry name" value="XHISDIPTASE"/>
</dbReference>
<proteinExistence type="inferred from homology"/>
<gene>
    <name evidence="19" type="primary">pepD3</name>
    <name evidence="19" type="ORF">ING2E5B_1772</name>
</gene>
<keyword evidence="5 19" id="KW-0378">Hydrolase</keyword>
<organism evidence="19 20">
    <name type="scientific">Fermentimonas caenicola</name>
    <dbReference type="NCBI Taxonomy" id="1562970"/>
    <lineage>
        <taxon>Bacteria</taxon>
        <taxon>Pseudomonadati</taxon>
        <taxon>Bacteroidota</taxon>
        <taxon>Bacteroidia</taxon>
        <taxon>Bacteroidales</taxon>
        <taxon>Dysgonomonadaceae</taxon>
        <taxon>Fermentimonas</taxon>
    </lineage>
</organism>
<evidence type="ECO:0000256" key="17">
    <source>
        <dbReference type="ARBA" id="ARBA00078074"/>
    </source>
</evidence>
<keyword evidence="19" id="KW-0224">Dipeptidase</keyword>
<dbReference type="GO" id="GO:0005829">
    <property type="term" value="C:cytosol"/>
    <property type="evidence" value="ECO:0007669"/>
    <property type="project" value="TreeGrafter"/>
</dbReference>
<evidence type="ECO:0000256" key="9">
    <source>
        <dbReference type="ARBA" id="ARBA00036421"/>
    </source>
</evidence>
<dbReference type="CDD" id="cd03890">
    <property type="entry name" value="M20_pepD"/>
    <property type="match status" value="1"/>
</dbReference>
<evidence type="ECO:0000256" key="1">
    <source>
        <dbReference type="ARBA" id="ARBA00001941"/>
    </source>
</evidence>
<dbReference type="Pfam" id="PF07687">
    <property type="entry name" value="M20_dimer"/>
    <property type="match status" value="1"/>
</dbReference>
<comment type="catalytic activity">
    <reaction evidence="9">
        <text>Hydrolysis of dipeptides, preferentially hydrophobic dipeptides including prolyl amino acids.</text>
        <dbReference type="EC" id="3.4.13.18"/>
    </reaction>
</comment>
<dbReference type="Gene3D" id="3.40.630.10">
    <property type="entry name" value="Zn peptidases"/>
    <property type="match status" value="2"/>
</dbReference>
<dbReference type="FunFam" id="3.40.630.10:FF:000015">
    <property type="entry name" value="Aminoacyl-histidine dipeptidase PepD"/>
    <property type="match status" value="1"/>
</dbReference>
<comment type="cofactor">
    <cofactor evidence="2">
        <name>Zn(2+)</name>
        <dbReference type="ChEBI" id="CHEBI:29105"/>
    </cofactor>
</comment>
<evidence type="ECO:0000256" key="11">
    <source>
        <dbReference type="ARBA" id="ARBA00044252"/>
    </source>
</evidence>
<evidence type="ECO:0000256" key="2">
    <source>
        <dbReference type="ARBA" id="ARBA00001947"/>
    </source>
</evidence>
<dbReference type="SUPFAM" id="SSF53187">
    <property type="entry name" value="Zn-dependent exopeptidases"/>
    <property type="match status" value="1"/>
</dbReference>
<dbReference type="PATRIC" id="fig|1562970.3.peg.1757"/>
<evidence type="ECO:0000313" key="19">
    <source>
        <dbReference type="EMBL" id="CEA16516.1"/>
    </source>
</evidence>
<dbReference type="EMBL" id="LN515532">
    <property type="protein sequence ID" value="CEA16516.1"/>
    <property type="molecule type" value="Genomic_DNA"/>
</dbReference>
<evidence type="ECO:0000313" key="20">
    <source>
        <dbReference type="Proteomes" id="UP000032417"/>
    </source>
</evidence>
<dbReference type="InterPro" id="IPR011650">
    <property type="entry name" value="Peptidase_M20_dimer"/>
</dbReference>
<dbReference type="Pfam" id="PF01546">
    <property type="entry name" value="Peptidase_M20"/>
    <property type="match status" value="1"/>
</dbReference>
<evidence type="ECO:0000256" key="3">
    <source>
        <dbReference type="ARBA" id="ARBA00022670"/>
    </source>
</evidence>
<evidence type="ECO:0000256" key="8">
    <source>
        <dbReference type="ARBA" id="ARBA00023285"/>
    </source>
</evidence>
<evidence type="ECO:0000256" key="13">
    <source>
        <dbReference type="ARBA" id="ARBA00071271"/>
    </source>
</evidence>